<dbReference type="InterPro" id="IPR044810">
    <property type="entry name" value="WRKY_plant"/>
</dbReference>
<dbReference type="Pfam" id="PF03106">
    <property type="entry name" value="WRKY"/>
    <property type="match status" value="1"/>
</dbReference>
<dbReference type="PANTHER" id="PTHR32096">
    <property type="entry name" value="WRKY TRANSCRIPTION FACTOR 30-RELATED-RELATED"/>
    <property type="match status" value="1"/>
</dbReference>
<evidence type="ECO:0000256" key="2">
    <source>
        <dbReference type="ARBA" id="ARBA00023015"/>
    </source>
</evidence>
<dbReference type="GO" id="GO:0003700">
    <property type="term" value="F:DNA-binding transcription factor activity"/>
    <property type="evidence" value="ECO:0007669"/>
    <property type="project" value="InterPro"/>
</dbReference>
<dbReference type="PANTHER" id="PTHR32096:SF132">
    <property type="entry name" value="WRKY TRANSCRIPTION FACTOR 41-RELATED"/>
    <property type="match status" value="1"/>
</dbReference>
<dbReference type="GO" id="GO:0000976">
    <property type="term" value="F:transcription cis-regulatory region binding"/>
    <property type="evidence" value="ECO:0007669"/>
    <property type="project" value="TreeGrafter"/>
</dbReference>
<evidence type="ECO:0000259" key="7">
    <source>
        <dbReference type="PROSITE" id="PS50811"/>
    </source>
</evidence>
<evidence type="ECO:0000256" key="5">
    <source>
        <dbReference type="ARBA" id="ARBA00023242"/>
    </source>
</evidence>
<dbReference type="InterPro" id="IPR036576">
    <property type="entry name" value="WRKY_dom_sf"/>
</dbReference>
<organism evidence="8 9">
    <name type="scientific">Anisodus tanguticus</name>
    <dbReference type="NCBI Taxonomy" id="243964"/>
    <lineage>
        <taxon>Eukaryota</taxon>
        <taxon>Viridiplantae</taxon>
        <taxon>Streptophyta</taxon>
        <taxon>Embryophyta</taxon>
        <taxon>Tracheophyta</taxon>
        <taxon>Spermatophyta</taxon>
        <taxon>Magnoliopsida</taxon>
        <taxon>eudicotyledons</taxon>
        <taxon>Gunneridae</taxon>
        <taxon>Pentapetalae</taxon>
        <taxon>asterids</taxon>
        <taxon>lamiids</taxon>
        <taxon>Solanales</taxon>
        <taxon>Solanaceae</taxon>
        <taxon>Solanoideae</taxon>
        <taxon>Hyoscyameae</taxon>
        <taxon>Anisodus</taxon>
    </lineage>
</organism>
<evidence type="ECO:0000313" key="9">
    <source>
        <dbReference type="Proteomes" id="UP001291623"/>
    </source>
</evidence>
<keyword evidence="5" id="KW-0539">Nucleus</keyword>
<evidence type="ECO:0000256" key="3">
    <source>
        <dbReference type="ARBA" id="ARBA00023125"/>
    </source>
</evidence>
<dbReference type="AlphaFoldDB" id="A0AAE1S610"/>
<name>A0AAE1S610_9SOLA</name>
<evidence type="ECO:0000313" key="8">
    <source>
        <dbReference type="EMBL" id="KAK4364170.1"/>
    </source>
</evidence>
<evidence type="ECO:0000256" key="1">
    <source>
        <dbReference type="ARBA" id="ARBA00004123"/>
    </source>
</evidence>
<keyword evidence="2" id="KW-0805">Transcription regulation</keyword>
<accession>A0AAE1S610</accession>
<dbReference type="GO" id="GO:0005634">
    <property type="term" value="C:nucleus"/>
    <property type="evidence" value="ECO:0007669"/>
    <property type="project" value="UniProtKB-SubCell"/>
</dbReference>
<keyword evidence="4" id="KW-0804">Transcription</keyword>
<dbReference type="Gene3D" id="2.20.25.80">
    <property type="entry name" value="WRKY domain"/>
    <property type="match status" value="1"/>
</dbReference>
<dbReference type="SMART" id="SM00774">
    <property type="entry name" value="WRKY"/>
    <property type="match status" value="1"/>
</dbReference>
<proteinExistence type="inferred from homology"/>
<dbReference type="FunFam" id="2.20.25.80:FF:000009">
    <property type="entry name" value="WRKY transcription factor 53"/>
    <property type="match status" value="1"/>
</dbReference>
<dbReference type="GO" id="GO:0010193">
    <property type="term" value="P:response to ozone"/>
    <property type="evidence" value="ECO:0007669"/>
    <property type="project" value="UniProtKB-ARBA"/>
</dbReference>
<dbReference type="Proteomes" id="UP001291623">
    <property type="component" value="Unassembled WGS sequence"/>
</dbReference>
<protein>
    <recommendedName>
        <fullName evidence="7">WRKY domain-containing protein</fullName>
    </recommendedName>
</protein>
<dbReference type="SUPFAM" id="SSF118290">
    <property type="entry name" value="WRKY DNA-binding domain"/>
    <property type="match status" value="1"/>
</dbReference>
<reference evidence="8" key="1">
    <citation type="submission" date="2023-12" db="EMBL/GenBank/DDBJ databases">
        <title>Genome assembly of Anisodus tanguticus.</title>
        <authorList>
            <person name="Wang Y.-J."/>
        </authorList>
    </citation>
    <scope>NUCLEOTIDE SEQUENCE</scope>
    <source>
        <strain evidence="8">KB-2021</strain>
        <tissue evidence="8">Leaf</tissue>
    </source>
</reference>
<evidence type="ECO:0000256" key="4">
    <source>
        <dbReference type="ARBA" id="ARBA00023163"/>
    </source>
</evidence>
<evidence type="ECO:0000256" key="6">
    <source>
        <dbReference type="ARBA" id="ARBA00060850"/>
    </source>
</evidence>
<sequence length="311" mass="35808">MEKVKDWDKKTLITELTQGKEFVNKLKNQFDPLASPEKCDLLLEKILSSLDKSLSILNWKVFNGTKDPFSCCSTISDLGSLRDQGQNKKRKILQKWSKQVRISGTGLESFNHDDGYSWRKYGQKDILGTNHPRAYYRCTHRNTQSCLATKQVQKSDEDPLVFEVTYKGRHSCKASQSSIFISYEDQKANCNKNQCQLKKQKVGNQKVEKLNIKEKAFPFTPLKCESQNAQFFANSIEPFTSPIESESMYLSLLPTQEEEEFEMDMILQSSESDRTEFIWTPTSVNNSPFCADWDLSVDDPSLMVDISEYFT</sequence>
<dbReference type="PROSITE" id="PS50811">
    <property type="entry name" value="WRKY"/>
    <property type="match status" value="1"/>
</dbReference>
<dbReference type="GO" id="GO:0010150">
    <property type="term" value="P:leaf senescence"/>
    <property type="evidence" value="ECO:0007669"/>
    <property type="project" value="UniProtKB-ARBA"/>
</dbReference>
<dbReference type="GO" id="GO:0042542">
    <property type="term" value="P:response to hydrogen peroxide"/>
    <property type="evidence" value="ECO:0007669"/>
    <property type="project" value="UniProtKB-ARBA"/>
</dbReference>
<keyword evidence="3" id="KW-0238">DNA-binding</keyword>
<dbReference type="InterPro" id="IPR003657">
    <property type="entry name" value="WRKY_dom"/>
</dbReference>
<keyword evidence="9" id="KW-1185">Reference proteome</keyword>
<comment type="caution">
    <text evidence="8">The sequence shown here is derived from an EMBL/GenBank/DDBJ whole genome shotgun (WGS) entry which is preliminary data.</text>
</comment>
<comment type="subcellular location">
    <subcellularLocation>
        <location evidence="1">Nucleus</location>
    </subcellularLocation>
</comment>
<feature type="domain" description="WRKY" evidence="7">
    <location>
        <begin position="113"/>
        <end position="175"/>
    </location>
</feature>
<gene>
    <name evidence="8" type="ORF">RND71_015528</name>
</gene>
<dbReference type="EMBL" id="JAVYJV010000008">
    <property type="protein sequence ID" value="KAK4364170.1"/>
    <property type="molecule type" value="Genomic_DNA"/>
</dbReference>
<dbReference type="GO" id="GO:0009751">
    <property type="term" value="P:response to salicylic acid"/>
    <property type="evidence" value="ECO:0007669"/>
    <property type="project" value="UniProtKB-ARBA"/>
</dbReference>
<comment type="similarity">
    <text evidence="6">Belongs to the WRKY group III family.</text>
</comment>